<protein>
    <submittedName>
        <fullName evidence="1">Uncharacterized protein</fullName>
    </submittedName>
</protein>
<proteinExistence type="predicted"/>
<feature type="non-terminal residue" evidence="1">
    <location>
        <position position="91"/>
    </location>
</feature>
<organism evidence="1 2">
    <name type="scientific">Xanthomonas citri pv. citri</name>
    <dbReference type="NCBI Taxonomy" id="611301"/>
    <lineage>
        <taxon>Bacteria</taxon>
        <taxon>Pseudomonadati</taxon>
        <taxon>Pseudomonadota</taxon>
        <taxon>Gammaproteobacteria</taxon>
        <taxon>Lysobacterales</taxon>
        <taxon>Lysobacteraceae</taxon>
        <taxon>Xanthomonas</taxon>
    </lineage>
</organism>
<sequence length="91" mass="10763">KIFTNVVYKNINNYRGTEEKAIKTVSELCTKYGYDTSQYSHISTEYNSEDSKDANIWTVKYNKEYDGIVNIYEEITIGIVPEINELYYFIY</sequence>
<reference evidence="1" key="1">
    <citation type="submission" date="2020-01" db="EMBL/GenBank/DDBJ databases">
        <authorList>
            <person name="Richard D."/>
        </authorList>
    </citation>
    <scope>NUCLEOTIDE SEQUENCE</scope>
    <source>
        <strain evidence="1">JP541</strain>
    </source>
</reference>
<dbReference type="EMBL" id="JAABFR010002408">
    <property type="protein sequence ID" value="MBD4339841.1"/>
    <property type="molecule type" value="Genomic_DNA"/>
</dbReference>
<accession>A0A8I0HF06</accession>
<gene>
    <name evidence="1" type="ORF">GUH15_28080</name>
</gene>
<dbReference type="AlphaFoldDB" id="A0A8I0HF06"/>
<evidence type="ECO:0000313" key="2">
    <source>
        <dbReference type="Proteomes" id="UP000653002"/>
    </source>
</evidence>
<comment type="caution">
    <text evidence="1">The sequence shown here is derived from an EMBL/GenBank/DDBJ whole genome shotgun (WGS) entry which is preliminary data.</text>
</comment>
<evidence type="ECO:0000313" key="1">
    <source>
        <dbReference type="EMBL" id="MBD4339841.1"/>
    </source>
</evidence>
<dbReference type="Proteomes" id="UP000653002">
    <property type="component" value="Unassembled WGS sequence"/>
</dbReference>
<feature type="non-terminal residue" evidence="1">
    <location>
        <position position="1"/>
    </location>
</feature>
<name>A0A8I0HF06_XANCI</name>